<proteinExistence type="predicted"/>
<accession>A0ACB0K2B7</accession>
<protein>
    <submittedName>
        <fullName evidence="1">Uncharacterized protein</fullName>
    </submittedName>
</protein>
<gene>
    <name evidence="1" type="ORF">MILVUS5_LOCUS18137</name>
</gene>
<organism evidence="1 2">
    <name type="scientific">Trifolium pratense</name>
    <name type="common">Red clover</name>
    <dbReference type="NCBI Taxonomy" id="57577"/>
    <lineage>
        <taxon>Eukaryota</taxon>
        <taxon>Viridiplantae</taxon>
        <taxon>Streptophyta</taxon>
        <taxon>Embryophyta</taxon>
        <taxon>Tracheophyta</taxon>
        <taxon>Spermatophyta</taxon>
        <taxon>Magnoliopsida</taxon>
        <taxon>eudicotyledons</taxon>
        <taxon>Gunneridae</taxon>
        <taxon>Pentapetalae</taxon>
        <taxon>rosids</taxon>
        <taxon>fabids</taxon>
        <taxon>Fabales</taxon>
        <taxon>Fabaceae</taxon>
        <taxon>Papilionoideae</taxon>
        <taxon>50 kb inversion clade</taxon>
        <taxon>NPAAA clade</taxon>
        <taxon>Hologalegina</taxon>
        <taxon>IRL clade</taxon>
        <taxon>Trifolieae</taxon>
        <taxon>Trifolium</taxon>
    </lineage>
</organism>
<comment type="caution">
    <text evidence="1">The sequence shown here is derived from an EMBL/GenBank/DDBJ whole genome shotgun (WGS) entry which is preliminary data.</text>
</comment>
<dbReference type="Proteomes" id="UP001177021">
    <property type="component" value="Unassembled WGS sequence"/>
</dbReference>
<evidence type="ECO:0000313" key="1">
    <source>
        <dbReference type="EMBL" id="CAJ2650263.1"/>
    </source>
</evidence>
<reference evidence="1" key="1">
    <citation type="submission" date="2023-10" db="EMBL/GenBank/DDBJ databases">
        <authorList>
            <person name="Rodriguez Cubillos JULIANA M."/>
            <person name="De Vega J."/>
        </authorList>
    </citation>
    <scope>NUCLEOTIDE SEQUENCE</scope>
</reference>
<name>A0ACB0K2B7_TRIPR</name>
<dbReference type="EMBL" id="CASHSV030000109">
    <property type="protein sequence ID" value="CAJ2650263.1"/>
    <property type="molecule type" value="Genomic_DNA"/>
</dbReference>
<evidence type="ECO:0000313" key="2">
    <source>
        <dbReference type="Proteomes" id="UP001177021"/>
    </source>
</evidence>
<keyword evidence="2" id="KW-1185">Reference proteome</keyword>
<sequence>MTYVFLFSQIFFICNVFFSLFSPSLSLSRTLSLFSPSLSSLLPASSPPPPPHPPQPPPPPTNRSPNQNVLSASGDAAVIRITLFFLSGSSCQFAHKLCRNHNSYCCSCNRSSSAIDFPIWVFKLTSDFVHHDHHLELLGILWSSSFLKVSELISFRF</sequence>